<gene>
    <name evidence="2" type="ORF">SLEP1_g16925</name>
</gene>
<feature type="compositionally biased region" description="Basic and acidic residues" evidence="1">
    <location>
        <begin position="179"/>
        <end position="191"/>
    </location>
</feature>
<feature type="compositionally biased region" description="Acidic residues" evidence="1">
    <location>
        <begin position="410"/>
        <end position="424"/>
    </location>
</feature>
<proteinExistence type="predicted"/>
<name>A0AAV5J021_9ROSI</name>
<accession>A0AAV5J021</accession>
<keyword evidence="3" id="KW-1185">Reference proteome</keyword>
<feature type="compositionally biased region" description="Polar residues" evidence="1">
    <location>
        <begin position="641"/>
        <end position="652"/>
    </location>
</feature>
<feature type="compositionally biased region" description="Basic residues" evidence="1">
    <location>
        <begin position="160"/>
        <end position="172"/>
    </location>
</feature>
<evidence type="ECO:0000256" key="1">
    <source>
        <dbReference type="SAM" id="MobiDB-lite"/>
    </source>
</evidence>
<reference evidence="2 3" key="1">
    <citation type="journal article" date="2021" name="Commun. Biol.">
        <title>The genome of Shorea leprosula (Dipterocarpaceae) highlights the ecological relevance of drought in aseasonal tropical rainforests.</title>
        <authorList>
            <person name="Ng K.K.S."/>
            <person name="Kobayashi M.J."/>
            <person name="Fawcett J.A."/>
            <person name="Hatakeyama M."/>
            <person name="Paape T."/>
            <person name="Ng C.H."/>
            <person name="Ang C.C."/>
            <person name="Tnah L.H."/>
            <person name="Lee C.T."/>
            <person name="Nishiyama T."/>
            <person name="Sese J."/>
            <person name="O'Brien M.J."/>
            <person name="Copetti D."/>
            <person name="Mohd Noor M.I."/>
            <person name="Ong R.C."/>
            <person name="Putra M."/>
            <person name="Sireger I.Z."/>
            <person name="Indrioko S."/>
            <person name="Kosugi Y."/>
            <person name="Izuno A."/>
            <person name="Isagi Y."/>
            <person name="Lee S.L."/>
            <person name="Shimizu K.K."/>
        </authorList>
    </citation>
    <scope>NUCLEOTIDE SEQUENCE [LARGE SCALE GENOMIC DNA]</scope>
    <source>
        <strain evidence="2">214</strain>
    </source>
</reference>
<dbReference type="EMBL" id="BPVZ01000022">
    <property type="protein sequence ID" value="GKV04818.1"/>
    <property type="molecule type" value="Genomic_DNA"/>
</dbReference>
<organism evidence="2 3">
    <name type="scientific">Rubroshorea leprosula</name>
    <dbReference type="NCBI Taxonomy" id="152421"/>
    <lineage>
        <taxon>Eukaryota</taxon>
        <taxon>Viridiplantae</taxon>
        <taxon>Streptophyta</taxon>
        <taxon>Embryophyta</taxon>
        <taxon>Tracheophyta</taxon>
        <taxon>Spermatophyta</taxon>
        <taxon>Magnoliopsida</taxon>
        <taxon>eudicotyledons</taxon>
        <taxon>Gunneridae</taxon>
        <taxon>Pentapetalae</taxon>
        <taxon>rosids</taxon>
        <taxon>malvids</taxon>
        <taxon>Malvales</taxon>
        <taxon>Dipterocarpaceae</taxon>
        <taxon>Rubroshorea</taxon>
    </lineage>
</organism>
<feature type="region of interest" description="Disordered" evidence="1">
    <location>
        <begin position="1"/>
        <end position="191"/>
    </location>
</feature>
<feature type="compositionally biased region" description="Basic and acidic residues" evidence="1">
    <location>
        <begin position="104"/>
        <end position="128"/>
    </location>
</feature>
<feature type="region of interest" description="Disordered" evidence="1">
    <location>
        <begin position="641"/>
        <end position="691"/>
    </location>
</feature>
<feature type="region of interest" description="Disordered" evidence="1">
    <location>
        <begin position="475"/>
        <end position="500"/>
    </location>
</feature>
<feature type="compositionally biased region" description="Basic and acidic residues" evidence="1">
    <location>
        <begin position="425"/>
        <end position="440"/>
    </location>
</feature>
<sequence length="742" mass="83341">MDTEEDFESFPPTDEASSPVTGTKLKRLKKGRMVEANPLPSEALDFEESNGQGFQEPKSGYRSTFEGFDEEDELSSGFDELGVEENESESDAKMTLDFESLNEEGDRNSGDQSRETEIGNSKEVESETKQVGADESDQQKEKKRKKRVNDDDEMQESTIPKKKLTQKERRKQLTSLRAESQRLLRETRDAAFKPAPLVQKPISSLLQKIRQRKLEISRKTSSVNDDGLSKEVMVELEYDDVVIEGGTNDRVEELVREEGIASQDILEASFADRPESIANQSSHVDIAPDMAVDEKPKPKQAFHPPVDDAQDLFSESQTSDSKDEIPDESPNSPVEVLAPSLLAMNLKFDSSPPDDISSDEEGNDKDNVDPHPLGSVDPSSSPNGDPVKEFVDDEAEEEDDSDNDRLCFGDNDEEEDEDSDDSEELRDLIATEYEEKPSDIERRMERHQEFLNQQDAAETEKMLQRWGLKQREMSIEEEVNEESEADMESDDEASDDLPATNCIRMSIKKLREMIPQMFTDKDDVYISSDDEEMQKSLVKQRLSEKADKQAKLLPPTEDVRSKEFFSHIKQVNNMPQHRKKAKTSSAFSSTLLAGGKGPALAKTSFIGRGSKCSLPPIQKHGSGMARSFIFEREVSNSRSRISAAEDSSITIQKETRRPAKPASAKFSNSQVTSTAQSKKTTAEEETTSKTPLLEILRRSSLQRQSSHCIKNSTIDRPKSIFAAFKLEKKTTQTKSTVPIRTL</sequence>
<dbReference type="PANTHER" id="PTHR36005:SF1">
    <property type="entry name" value="DNA LIGASE-LIKE PROTEIN"/>
    <property type="match status" value="1"/>
</dbReference>
<feature type="compositionally biased region" description="Acidic residues" evidence="1">
    <location>
        <begin position="391"/>
        <end position="402"/>
    </location>
</feature>
<comment type="caution">
    <text evidence="2">The sequence shown here is derived from an EMBL/GenBank/DDBJ whole genome shotgun (WGS) entry which is preliminary data.</text>
</comment>
<evidence type="ECO:0000313" key="3">
    <source>
        <dbReference type="Proteomes" id="UP001054252"/>
    </source>
</evidence>
<feature type="region of interest" description="Disordered" evidence="1">
    <location>
        <begin position="271"/>
        <end position="440"/>
    </location>
</feature>
<dbReference type="Proteomes" id="UP001054252">
    <property type="component" value="Unassembled WGS sequence"/>
</dbReference>
<dbReference type="PANTHER" id="PTHR36005">
    <property type="entry name" value="DNA LIGASE-LIKE PROTEIN"/>
    <property type="match status" value="1"/>
</dbReference>
<feature type="compositionally biased region" description="Acidic residues" evidence="1">
    <location>
        <begin position="475"/>
        <end position="495"/>
    </location>
</feature>
<dbReference type="AlphaFoldDB" id="A0AAV5J021"/>
<protein>
    <submittedName>
        <fullName evidence="2">Uncharacterized protein</fullName>
    </submittedName>
</protein>
<evidence type="ECO:0000313" key="2">
    <source>
        <dbReference type="EMBL" id="GKV04818.1"/>
    </source>
</evidence>